<dbReference type="PANTHER" id="PTHR12705:SF0">
    <property type="entry name" value="ORIGIN RECOGNITION COMPLEX SUBUNIT 5"/>
    <property type="match status" value="1"/>
</dbReference>
<dbReference type="FunCoup" id="A0A2P5HKQ6">
    <property type="interactions" value="843"/>
</dbReference>
<dbReference type="InterPro" id="IPR048866">
    <property type="entry name" value="ORC5_lid"/>
</dbReference>
<keyword evidence="5" id="KW-0067">ATP-binding</keyword>
<dbReference type="STRING" id="158607.A0A2P5HKQ6"/>
<dbReference type="EMBL" id="MAVT02001468">
    <property type="protein sequence ID" value="POS70838.1"/>
    <property type="molecule type" value="Genomic_DNA"/>
</dbReference>
<dbReference type="InParanoid" id="A0A2P5HKQ6"/>
<evidence type="ECO:0000313" key="12">
    <source>
        <dbReference type="Proteomes" id="UP000094444"/>
    </source>
</evidence>
<dbReference type="Pfam" id="PF21639">
    <property type="entry name" value="ORC5_lid"/>
    <property type="match status" value="1"/>
</dbReference>
<feature type="region of interest" description="Disordered" evidence="7">
    <location>
        <begin position="366"/>
        <end position="387"/>
    </location>
</feature>
<dbReference type="GO" id="GO:0003688">
    <property type="term" value="F:DNA replication origin binding"/>
    <property type="evidence" value="ECO:0007669"/>
    <property type="project" value="TreeGrafter"/>
</dbReference>
<dbReference type="AlphaFoldDB" id="A0A2P5HKQ6"/>
<sequence length="493" mass="53274">MAQLPDELVLSILDQRFPCRQPQTRALATLISPAVAPCPNCIVYGVEATGKSAITEALLQRLGDAGSTQHPDLPTLQYAIVNSVECVTGRHLFETTVRKVASARGFHDFAPRCESLAQLSHELSSMLKRVEQPHSCHFVLVFDAIDRQKEAPATLLPALARLSEVIPSLTTVFIMTSPPPGCLRASHVSHVRFPGYTKLDLVHILSATPPGPLPNATSVETADLWARFCGAVHDALTKSAARTLPAFRSACNSLWPRFTVPLRDGSLGPKDFTKMLIAARVHFQDDSLLDPDILGICPNQQVAPTAPVQFSGGNPKTLGKGSTAPAAAAATTSLAALLPTTARVLLIAAYLASHNTVRHDLTLFSTHHHGKRRRRGGTSSVVAGQRSKHRKIARKLLGSHAFVLERMMAIFTTVRHEWGIVEDADDSSDPNSGANPDIGMALATLSSLRLLVRVGAGADPLDRGGKWRVNVGWEVIRTLGRSMHVEVEDWLVE</sequence>
<evidence type="ECO:0000256" key="7">
    <source>
        <dbReference type="SAM" id="MobiDB-lite"/>
    </source>
</evidence>
<comment type="subcellular location">
    <subcellularLocation>
        <location evidence="1">Nucleus</location>
    </subcellularLocation>
</comment>
<proteinExistence type="inferred from homology"/>
<feature type="domain" description="Origin recognition complex subunit 5 C-terminal" evidence="9">
    <location>
        <begin position="338"/>
        <end position="491"/>
    </location>
</feature>
<feature type="domain" description="ORC5 lid" evidence="10">
    <location>
        <begin position="225"/>
        <end position="284"/>
    </location>
</feature>
<dbReference type="InterPro" id="IPR020796">
    <property type="entry name" value="ORC5"/>
</dbReference>
<dbReference type="InterPro" id="IPR047088">
    <property type="entry name" value="ORC5_C"/>
</dbReference>
<dbReference type="Pfam" id="PF13191">
    <property type="entry name" value="AAA_16"/>
    <property type="match status" value="1"/>
</dbReference>
<feature type="compositionally biased region" description="Basic residues" evidence="7">
    <location>
        <begin position="366"/>
        <end position="376"/>
    </location>
</feature>
<feature type="domain" description="Orc1-like AAA ATPase" evidence="8">
    <location>
        <begin position="16"/>
        <end position="169"/>
    </location>
</feature>
<evidence type="ECO:0000256" key="4">
    <source>
        <dbReference type="ARBA" id="ARBA00022741"/>
    </source>
</evidence>
<dbReference type="GO" id="GO:0005664">
    <property type="term" value="C:nuclear origin of replication recognition complex"/>
    <property type="evidence" value="ECO:0007669"/>
    <property type="project" value="TreeGrafter"/>
</dbReference>
<name>A0A2P5HKQ6_DIAHE</name>
<dbReference type="OrthoDB" id="365981at2759"/>
<evidence type="ECO:0000256" key="1">
    <source>
        <dbReference type="ARBA" id="ARBA00004123"/>
    </source>
</evidence>
<comment type="caution">
    <text evidence="11">The sequence shown here is derived from an EMBL/GenBank/DDBJ whole genome shotgun (WGS) entry which is preliminary data.</text>
</comment>
<evidence type="ECO:0000256" key="6">
    <source>
        <dbReference type="ARBA" id="ARBA00023242"/>
    </source>
</evidence>
<gene>
    <name evidence="11" type="ORF">DHEL01_v210771</name>
</gene>
<evidence type="ECO:0000256" key="3">
    <source>
        <dbReference type="ARBA" id="ARBA00022705"/>
    </source>
</evidence>
<keyword evidence="3" id="KW-0235">DNA replication</keyword>
<reference evidence="11" key="1">
    <citation type="submission" date="2017-09" db="EMBL/GenBank/DDBJ databases">
        <title>Polyketide synthases of a Diaporthe helianthi virulent isolate.</title>
        <authorList>
            <person name="Baroncelli R."/>
        </authorList>
    </citation>
    <scope>NUCLEOTIDE SEQUENCE [LARGE SCALE GENOMIC DNA]</scope>
    <source>
        <strain evidence="11">7/96</strain>
    </source>
</reference>
<evidence type="ECO:0000259" key="8">
    <source>
        <dbReference type="Pfam" id="PF13191"/>
    </source>
</evidence>
<accession>A0A2P5HKQ6</accession>
<dbReference type="Proteomes" id="UP000094444">
    <property type="component" value="Unassembled WGS sequence"/>
</dbReference>
<dbReference type="Gene3D" id="3.40.50.300">
    <property type="entry name" value="P-loop containing nucleotide triphosphate hydrolases"/>
    <property type="match status" value="1"/>
</dbReference>
<dbReference type="GO" id="GO:0006270">
    <property type="term" value="P:DNA replication initiation"/>
    <property type="evidence" value="ECO:0007669"/>
    <property type="project" value="TreeGrafter"/>
</dbReference>
<keyword evidence="12" id="KW-1185">Reference proteome</keyword>
<protein>
    <submittedName>
        <fullName evidence="11">Uncharacterized protein</fullName>
    </submittedName>
</protein>
<dbReference type="PANTHER" id="PTHR12705">
    <property type="entry name" value="ORIGIN RECOGNITION COMPLEX SUBUNIT 5"/>
    <property type="match status" value="1"/>
</dbReference>
<organism evidence="11 12">
    <name type="scientific">Diaporthe helianthi</name>
    <dbReference type="NCBI Taxonomy" id="158607"/>
    <lineage>
        <taxon>Eukaryota</taxon>
        <taxon>Fungi</taxon>
        <taxon>Dikarya</taxon>
        <taxon>Ascomycota</taxon>
        <taxon>Pezizomycotina</taxon>
        <taxon>Sordariomycetes</taxon>
        <taxon>Sordariomycetidae</taxon>
        <taxon>Diaporthales</taxon>
        <taxon>Diaporthaceae</taxon>
        <taxon>Diaporthe</taxon>
    </lineage>
</organism>
<dbReference type="InterPro" id="IPR027417">
    <property type="entry name" value="P-loop_NTPase"/>
</dbReference>
<keyword evidence="6" id="KW-0539">Nucleus</keyword>
<evidence type="ECO:0000256" key="5">
    <source>
        <dbReference type="ARBA" id="ARBA00022840"/>
    </source>
</evidence>
<evidence type="ECO:0000313" key="11">
    <source>
        <dbReference type="EMBL" id="POS70838.1"/>
    </source>
</evidence>
<evidence type="ECO:0000256" key="2">
    <source>
        <dbReference type="ARBA" id="ARBA00006269"/>
    </source>
</evidence>
<dbReference type="Pfam" id="PF14630">
    <property type="entry name" value="ORC5_C"/>
    <property type="match status" value="1"/>
</dbReference>
<dbReference type="InterPro" id="IPR041664">
    <property type="entry name" value="AAA_16"/>
</dbReference>
<evidence type="ECO:0000259" key="10">
    <source>
        <dbReference type="Pfam" id="PF21639"/>
    </source>
</evidence>
<evidence type="ECO:0000259" key="9">
    <source>
        <dbReference type="Pfam" id="PF14630"/>
    </source>
</evidence>
<comment type="similarity">
    <text evidence="2">Belongs to the ORC5 family.</text>
</comment>
<keyword evidence="4" id="KW-0547">Nucleotide-binding</keyword>
<dbReference type="SUPFAM" id="SSF52540">
    <property type="entry name" value="P-loop containing nucleoside triphosphate hydrolases"/>
    <property type="match status" value="1"/>
</dbReference>